<dbReference type="InterPro" id="IPR003180">
    <property type="entry name" value="MPG"/>
</dbReference>
<accession>A0A0X8F8V1</accession>
<gene>
    <name evidence="7" type="ORF">CYJ27_03800</name>
    <name evidence="6" type="ORF">HMPREF3187_01477</name>
</gene>
<dbReference type="KEGG" id="acg:AWM71_05140"/>
<dbReference type="Proteomes" id="UP000234775">
    <property type="component" value="Unassembled WGS sequence"/>
</dbReference>
<evidence type="ECO:0000256" key="4">
    <source>
        <dbReference type="ARBA" id="ARBA00023204"/>
    </source>
</evidence>
<dbReference type="EC" id="3.2.2.-" evidence="5"/>
<evidence type="ECO:0000313" key="9">
    <source>
        <dbReference type="Proteomes" id="UP000234775"/>
    </source>
</evidence>
<dbReference type="EMBL" id="PKGZ01000002">
    <property type="protein sequence ID" value="PKY91803.1"/>
    <property type="molecule type" value="Genomic_DNA"/>
</dbReference>
<dbReference type="NCBIfam" id="TIGR00567">
    <property type="entry name" value="3mg"/>
    <property type="match status" value="1"/>
</dbReference>
<evidence type="ECO:0000313" key="8">
    <source>
        <dbReference type="Proteomes" id="UP000070422"/>
    </source>
</evidence>
<name>A0A0X8F8V1_9LACT</name>
<proteinExistence type="inferred from homology"/>
<dbReference type="PANTHER" id="PTHR10429">
    <property type="entry name" value="DNA-3-METHYLADENINE GLYCOSYLASE"/>
    <property type="match status" value="1"/>
</dbReference>
<dbReference type="OrthoDB" id="9794313at2"/>
<keyword evidence="2 5" id="KW-0227">DNA damage</keyword>
<organism evidence="7 9">
    <name type="scientific">Aerococcus christensenii</name>
    <dbReference type="NCBI Taxonomy" id="87541"/>
    <lineage>
        <taxon>Bacteria</taxon>
        <taxon>Bacillati</taxon>
        <taxon>Bacillota</taxon>
        <taxon>Bacilli</taxon>
        <taxon>Lactobacillales</taxon>
        <taxon>Aerococcaceae</taxon>
        <taxon>Aerococcus</taxon>
    </lineage>
</organism>
<dbReference type="InterPro" id="IPR011034">
    <property type="entry name" value="Formyl_transferase-like_C_sf"/>
</dbReference>
<dbReference type="Proteomes" id="UP000070422">
    <property type="component" value="Unassembled WGS sequence"/>
</dbReference>
<dbReference type="GO" id="GO:0003677">
    <property type="term" value="F:DNA binding"/>
    <property type="evidence" value="ECO:0007669"/>
    <property type="project" value="InterPro"/>
</dbReference>
<evidence type="ECO:0000256" key="1">
    <source>
        <dbReference type="ARBA" id="ARBA00009232"/>
    </source>
</evidence>
<dbReference type="CDD" id="cd00540">
    <property type="entry name" value="AAG"/>
    <property type="match status" value="1"/>
</dbReference>
<evidence type="ECO:0000256" key="2">
    <source>
        <dbReference type="ARBA" id="ARBA00022763"/>
    </source>
</evidence>
<dbReference type="GO" id="GO:0006284">
    <property type="term" value="P:base-excision repair"/>
    <property type="evidence" value="ECO:0007669"/>
    <property type="project" value="InterPro"/>
</dbReference>
<dbReference type="Pfam" id="PF02245">
    <property type="entry name" value="Pur_DNA_glyco"/>
    <property type="match status" value="1"/>
</dbReference>
<dbReference type="AlphaFoldDB" id="A0A0X8F8V1"/>
<protein>
    <recommendedName>
        <fullName evidence="5">Putative 3-methyladenine DNA glycosylase</fullName>
        <ecNumber evidence="5">3.2.2.-</ecNumber>
    </recommendedName>
</protein>
<evidence type="ECO:0000313" key="7">
    <source>
        <dbReference type="EMBL" id="PKY91803.1"/>
    </source>
</evidence>
<comment type="similarity">
    <text evidence="1 5">Belongs to the DNA glycosylase MPG family.</text>
</comment>
<evidence type="ECO:0000256" key="3">
    <source>
        <dbReference type="ARBA" id="ARBA00022801"/>
    </source>
</evidence>
<keyword evidence="4 5" id="KW-0234">DNA repair</keyword>
<comment type="caution">
    <text evidence="7">The sequence shown here is derived from an EMBL/GenBank/DDBJ whole genome shotgun (WGS) entry which is preliminary data.</text>
</comment>
<sequence length="207" mass="23052">MNVWPYQDKSFTTEEIAQKLLGCLLVRESPEGLCGGYIVETEAYLGVKDQAAHVYGGRRTPRLEAFYREGGIFYIYTLHTHLCLNVITQSETQPEGILIRALEPAIGLDIMAQRRHKTGKLLTNGPGKLTQALGVDKAQDYGSSVGESPLRIDFLKRKVPKLVGKAPRIGIPNKGEWTSKNLRYFVEGNPYVSDAKGAKDSSRDWII</sequence>
<keyword evidence="3 5" id="KW-0378">Hydrolase</keyword>
<reference evidence="6 8" key="1">
    <citation type="submission" date="2016-01" db="EMBL/GenBank/DDBJ databases">
        <authorList>
            <person name="Oliw E.H."/>
        </authorList>
    </citation>
    <scope>NUCLEOTIDE SEQUENCE [LARGE SCALE GENOMIC DNA]</scope>
    <source>
        <strain evidence="6 8">KA00635</strain>
    </source>
</reference>
<evidence type="ECO:0000256" key="5">
    <source>
        <dbReference type="HAMAP-Rule" id="MF_00527"/>
    </source>
</evidence>
<keyword evidence="9" id="KW-1185">Reference proteome</keyword>
<dbReference type="SUPFAM" id="SSF50486">
    <property type="entry name" value="FMT C-terminal domain-like"/>
    <property type="match status" value="1"/>
</dbReference>
<dbReference type="GO" id="GO:0003905">
    <property type="term" value="F:alkylbase DNA N-glycosylase activity"/>
    <property type="evidence" value="ECO:0007669"/>
    <property type="project" value="InterPro"/>
</dbReference>
<dbReference type="PANTHER" id="PTHR10429:SF0">
    <property type="entry name" value="DNA-3-METHYLADENINE GLYCOSYLASE"/>
    <property type="match status" value="1"/>
</dbReference>
<dbReference type="InterPro" id="IPR036995">
    <property type="entry name" value="MPG_sf"/>
</dbReference>
<dbReference type="FunFam" id="3.10.300.10:FF:000001">
    <property type="entry name" value="Putative 3-methyladenine DNA glycosylase"/>
    <property type="match status" value="1"/>
</dbReference>
<dbReference type="STRING" id="87541.AWM71_05140"/>
<dbReference type="PATRIC" id="fig|87541.4.peg.1463"/>
<evidence type="ECO:0000313" key="6">
    <source>
        <dbReference type="EMBL" id="KXB34164.1"/>
    </source>
</evidence>
<dbReference type="Gene3D" id="3.10.300.10">
    <property type="entry name" value="Methylpurine-DNA glycosylase (MPG)"/>
    <property type="match status" value="1"/>
</dbReference>
<dbReference type="EMBL" id="LSCQ01000083">
    <property type="protein sequence ID" value="KXB34164.1"/>
    <property type="molecule type" value="Genomic_DNA"/>
</dbReference>
<dbReference type="HAMAP" id="MF_00527">
    <property type="entry name" value="3MGH"/>
    <property type="match status" value="1"/>
</dbReference>
<dbReference type="RefSeq" id="WP_060776946.1">
    <property type="nucleotide sequence ID" value="NZ_CP014159.1"/>
</dbReference>
<reference evidence="7 9" key="2">
    <citation type="submission" date="2017-12" db="EMBL/GenBank/DDBJ databases">
        <title>Phylogenetic diversity of female urinary microbiome.</title>
        <authorList>
            <person name="Thomas-White K."/>
            <person name="Wolfe A.J."/>
        </authorList>
    </citation>
    <scope>NUCLEOTIDE SEQUENCE [LARGE SCALE GENOMIC DNA]</scope>
    <source>
        <strain evidence="7 9">UMB0844</strain>
    </source>
</reference>